<dbReference type="InterPro" id="IPR058919">
    <property type="entry name" value="Pep3/Vps18_RING_C"/>
</dbReference>
<evidence type="ECO:0000256" key="1">
    <source>
        <dbReference type="ARBA" id="ARBA00022723"/>
    </source>
</evidence>
<evidence type="ECO:0000259" key="7">
    <source>
        <dbReference type="Pfam" id="PF05131"/>
    </source>
</evidence>
<keyword evidence="3" id="KW-0862">Zinc</keyword>
<dbReference type="STRING" id="61424.A0A2T9Y9Y2"/>
<evidence type="ECO:0000259" key="8">
    <source>
        <dbReference type="Pfam" id="PF26148"/>
    </source>
</evidence>
<dbReference type="GO" id="GO:0008270">
    <property type="term" value="F:zinc ion binding"/>
    <property type="evidence" value="ECO:0007669"/>
    <property type="project" value="UniProtKB-KW"/>
</dbReference>
<proteinExistence type="predicted"/>
<evidence type="ECO:0000256" key="6">
    <source>
        <dbReference type="SAM" id="MobiDB-lite"/>
    </source>
</evidence>
<dbReference type="OrthoDB" id="1845386at2759"/>
<gene>
    <name evidence="9" type="ORF">BB559_005226</name>
</gene>
<dbReference type="InterPro" id="IPR007810">
    <property type="entry name" value="Pep3/Vps18_beta-prop"/>
</dbReference>
<evidence type="ECO:0000256" key="4">
    <source>
        <dbReference type="ARBA" id="ARBA00023136"/>
    </source>
</evidence>
<comment type="subcellular location">
    <subcellularLocation>
        <location evidence="5">Endomembrane system</location>
        <topology evidence="5">Peripheral membrane protein</topology>
        <orientation evidence="5">Cytoplasmic side</orientation>
    </subcellularLocation>
</comment>
<dbReference type="GO" id="GO:0006904">
    <property type="term" value="P:vesicle docking involved in exocytosis"/>
    <property type="evidence" value="ECO:0007669"/>
    <property type="project" value="TreeGrafter"/>
</dbReference>
<feature type="domain" description="Pep3/Vps18 beta-propeller" evidence="7">
    <location>
        <begin position="14"/>
        <end position="373"/>
    </location>
</feature>
<evidence type="ECO:0000256" key="2">
    <source>
        <dbReference type="ARBA" id="ARBA00022771"/>
    </source>
</evidence>
<organism evidence="9 10">
    <name type="scientific">Furculomyces boomerangus</name>
    <dbReference type="NCBI Taxonomy" id="61424"/>
    <lineage>
        <taxon>Eukaryota</taxon>
        <taxon>Fungi</taxon>
        <taxon>Fungi incertae sedis</taxon>
        <taxon>Zoopagomycota</taxon>
        <taxon>Kickxellomycotina</taxon>
        <taxon>Harpellomycetes</taxon>
        <taxon>Harpellales</taxon>
        <taxon>Harpellaceae</taxon>
        <taxon>Furculomyces</taxon>
    </lineage>
</organism>
<evidence type="ECO:0000256" key="5">
    <source>
        <dbReference type="ARBA" id="ARBA00029433"/>
    </source>
</evidence>
<evidence type="ECO:0000256" key="3">
    <source>
        <dbReference type="ARBA" id="ARBA00022833"/>
    </source>
</evidence>
<dbReference type="Proteomes" id="UP000245699">
    <property type="component" value="Unassembled WGS sequence"/>
</dbReference>
<dbReference type="Pfam" id="PF05131">
    <property type="entry name" value="Pep3_Vps18"/>
    <property type="match status" value="1"/>
</dbReference>
<keyword evidence="1" id="KW-0479">Metal-binding</keyword>
<dbReference type="PANTHER" id="PTHR23323:SF26">
    <property type="entry name" value="VACUOLAR PROTEIN SORTING-ASSOCIATED PROTEIN 18 HOMOLOG"/>
    <property type="match status" value="1"/>
</dbReference>
<dbReference type="PANTHER" id="PTHR23323">
    <property type="entry name" value="VACUOLAR PROTEIN SORTING-ASSOCIATED PROTEIN"/>
    <property type="match status" value="1"/>
</dbReference>
<dbReference type="Gene3D" id="3.30.40.10">
    <property type="entry name" value="Zinc/RING finger domain, C3HC4 (zinc finger)"/>
    <property type="match status" value="1"/>
</dbReference>
<evidence type="ECO:0000313" key="10">
    <source>
        <dbReference type="Proteomes" id="UP000245699"/>
    </source>
</evidence>
<dbReference type="SUPFAM" id="SSF57850">
    <property type="entry name" value="RING/U-box"/>
    <property type="match status" value="1"/>
</dbReference>
<keyword evidence="2" id="KW-0863">Zinc-finger</keyword>
<protein>
    <submittedName>
        <fullName evidence="9">Uncharacterized protein</fullName>
    </submittedName>
</protein>
<dbReference type="GO" id="GO:0007033">
    <property type="term" value="P:vacuole organization"/>
    <property type="evidence" value="ECO:0007669"/>
    <property type="project" value="TreeGrafter"/>
</dbReference>
<dbReference type="InterPro" id="IPR013083">
    <property type="entry name" value="Znf_RING/FYVE/PHD"/>
</dbReference>
<evidence type="ECO:0000313" key="9">
    <source>
        <dbReference type="EMBL" id="PVU89132.1"/>
    </source>
</evidence>
<sequence length="974" mass="110820">MEETENSQIENESIFKLEPVEFSVTSELSSLSVENDTVKILSKDGRIQTIKLSEAHNIQEIKIPLKESEIESRPRLFTNHNAFHTLITFENGDNYYHFHGWKDPLLLNQLKGMVITAVGWSKIGPLNIDTQSTSGPILLGLNNGKIVEIELSGEDKSGRRALKYAVELYKLPINEAIMGLHFESFPGRPSQKVLFITTKTRMYQIIGEAMPSSTGKGPSNQPFFLSFFKRSGSRPSFLEIGGVNGTGLLSLFSKYYEYSDHTSANSFSWLTSNGVYFGNLSYGSQKAGDSVVESGNLIPYSDNSLDVASQVILTEFHIIMLINNKVKAISKLNCETVFDQDIPSDTKAISMVVDSVSRTCWILTRSNLIEIVIENEDRNVWKIMLEKSKFETSLQYCKTEEQKNIVYKAQADYYFDTNRYLLSAGSYAKSKATIEEIALKFMNKKDLDSLKTFLLEKLSSLQKKDLLQISLISTWIVELYLVNIGVFDEKIASGKSKNGDLNSFSKAALEEKKLLTDEFHSFLVTYNTYLHPKTVFELISGHGRGDSVLYYAMLQKDYTRIIDHYLSSSDYKSALEIMNIYGTPEIFYKYSPRVIRHLPVKLVDILLRQKGLNSSKLIPAFMEYEKGKNDSNSSISESESKSENSDGNQVMRYLEFAIYQMGDKSKALHNYYISLCVCQKNTSESQILRYLEFFHDNFISNLEFILSLCLKNNRVLSSTAVYTLLDYHEDAVDLALKKKDFSMAVDLTKRTNLIGIEDLIEYFPEFDSIDDFKQILCNTLEEYEHKVGNLYVDMDESMKNAALIQNEINNLNSRYAIIAENEPCQICYQPAIIKQIYIFPCQHVFHCDCLTRRVLLSSIRINVKKIKSLQNQAISIAKKRRELRLANIGGLLLGVSKGKNEHGGLISTNKSKTQSENRVEKEKELVAKELKIRKELDDMVARECVLCGEPNIKSVSIPLVDVEKDYDLMSTWII</sequence>
<dbReference type="GO" id="GO:0048284">
    <property type="term" value="P:organelle fusion"/>
    <property type="evidence" value="ECO:0007669"/>
    <property type="project" value="TreeGrafter"/>
</dbReference>
<name>A0A2T9Y9Y2_9FUNG</name>
<comment type="caution">
    <text evidence="9">The sequence shown here is derived from an EMBL/GenBank/DDBJ whole genome shotgun (WGS) entry which is preliminary data.</text>
</comment>
<feature type="region of interest" description="Disordered" evidence="6">
    <location>
        <begin position="627"/>
        <end position="646"/>
    </location>
</feature>
<dbReference type="GO" id="GO:0007032">
    <property type="term" value="P:endosome organization"/>
    <property type="evidence" value="ECO:0007669"/>
    <property type="project" value="TreeGrafter"/>
</dbReference>
<dbReference type="AlphaFoldDB" id="A0A2T9Y9Y2"/>
<keyword evidence="4" id="KW-0472">Membrane</keyword>
<accession>A0A2T9Y9Y2</accession>
<dbReference type="GO" id="GO:0030674">
    <property type="term" value="F:protein-macromolecule adaptor activity"/>
    <property type="evidence" value="ECO:0007669"/>
    <property type="project" value="TreeGrafter"/>
</dbReference>
<keyword evidence="10" id="KW-1185">Reference proteome</keyword>
<reference evidence="9 10" key="1">
    <citation type="journal article" date="2018" name="MBio">
        <title>Comparative Genomics Reveals the Core Gene Toolbox for the Fungus-Insect Symbiosis.</title>
        <authorList>
            <person name="Wang Y."/>
            <person name="Stata M."/>
            <person name="Wang W."/>
            <person name="Stajich J.E."/>
            <person name="White M.M."/>
            <person name="Moncalvo J.M."/>
        </authorList>
    </citation>
    <scope>NUCLEOTIDE SEQUENCE [LARGE SCALE GENOMIC DNA]</scope>
    <source>
        <strain evidence="9 10">AUS-77-4</strain>
    </source>
</reference>
<dbReference type="GO" id="GO:0005768">
    <property type="term" value="C:endosome"/>
    <property type="evidence" value="ECO:0007669"/>
    <property type="project" value="TreeGrafter"/>
</dbReference>
<dbReference type="GO" id="GO:0030897">
    <property type="term" value="C:HOPS complex"/>
    <property type="evidence" value="ECO:0007669"/>
    <property type="project" value="TreeGrafter"/>
</dbReference>
<dbReference type="EMBL" id="MBFT01000571">
    <property type="protein sequence ID" value="PVU89132.1"/>
    <property type="molecule type" value="Genomic_DNA"/>
</dbReference>
<dbReference type="Pfam" id="PF26148">
    <property type="entry name" value="VPS18_RING_C"/>
    <property type="match status" value="1"/>
</dbReference>
<feature type="domain" description="Pep3/Vps18 RING C-terminal" evidence="8">
    <location>
        <begin position="821"/>
        <end position="890"/>
    </location>
</feature>